<reference evidence="1 2" key="1">
    <citation type="journal article" date="2015" name="Nature">
        <title>rRNA introns, odd ribosomes, and small enigmatic genomes across a large radiation of phyla.</title>
        <authorList>
            <person name="Brown C.T."/>
            <person name="Hug L.A."/>
            <person name="Thomas B.C."/>
            <person name="Sharon I."/>
            <person name="Castelle C.J."/>
            <person name="Singh A."/>
            <person name="Wilkins M.J."/>
            <person name="Williams K.H."/>
            <person name="Banfield J.F."/>
        </authorList>
    </citation>
    <scope>NUCLEOTIDE SEQUENCE [LARGE SCALE GENOMIC DNA]</scope>
</reference>
<protein>
    <submittedName>
        <fullName evidence="1">Uncharacterized protein</fullName>
    </submittedName>
</protein>
<accession>A0A0G0VPR8</accession>
<dbReference type="AlphaFoldDB" id="A0A0G0VPR8"/>
<organism evidence="1 2">
    <name type="scientific">Candidatus Yanofskybacteria bacterium GW2011_GWA2_41_22</name>
    <dbReference type="NCBI Taxonomy" id="1619023"/>
    <lineage>
        <taxon>Bacteria</taxon>
        <taxon>Candidatus Yanofskyibacteriota</taxon>
    </lineage>
</organism>
<evidence type="ECO:0000313" key="1">
    <source>
        <dbReference type="EMBL" id="KKS01642.1"/>
    </source>
</evidence>
<evidence type="ECO:0000313" key="2">
    <source>
        <dbReference type="Proteomes" id="UP000033903"/>
    </source>
</evidence>
<dbReference type="Proteomes" id="UP000033903">
    <property type="component" value="Unassembled WGS sequence"/>
</dbReference>
<dbReference type="EMBL" id="LCBA01000002">
    <property type="protein sequence ID" value="KKS01642.1"/>
    <property type="molecule type" value="Genomic_DNA"/>
</dbReference>
<proteinExistence type="predicted"/>
<gene>
    <name evidence="1" type="ORF">UU54_C0002G0015</name>
</gene>
<name>A0A0G0VPR8_9BACT</name>
<sequence>MSKKNTFSFLLFNGCILANVLVGVAEAHYGFIYSSKDIARCLQKPNKNKKLQYSTTEAERARLAETSFNYFGLIFQSYAEVKNVAILFEANYQNKYFNTEKELKAAFTEILKMVRGEK</sequence>
<comment type="caution">
    <text evidence="1">The sequence shown here is derived from an EMBL/GenBank/DDBJ whole genome shotgun (WGS) entry which is preliminary data.</text>
</comment>